<evidence type="ECO:0000313" key="1">
    <source>
        <dbReference type="EMBL" id="EAU34410.1"/>
    </source>
</evidence>
<gene>
    <name evidence="1" type="ORF">ATEG_05341</name>
</gene>
<dbReference type="GeneID" id="4320721"/>
<organism evidence="1 2">
    <name type="scientific">Aspergillus terreus (strain NIH 2624 / FGSC A1156)</name>
    <dbReference type="NCBI Taxonomy" id="341663"/>
    <lineage>
        <taxon>Eukaryota</taxon>
        <taxon>Fungi</taxon>
        <taxon>Dikarya</taxon>
        <taxon>Ascomycota</taxon>
        <taxon>Pezizomycotina</taxon>
        <taxon>Eurotiomycetes</taxon>
        <taxon>Eurotiomycetidae</taxon>
        <taxon>Eurotiales</taxon>
        <taxon>Aspergillaceae</taxon>
        <taxon>Aspergillus</taxon>
        <taxon>Aspergillus subgen. Circumdati</taxon>
    </lineage>
</organism>
<proteinExistence type="predicted"/>
<dbReference type="Proteomes" id="UP000007963">
    <property type="component" value="Unassembled WGS sequence"/>
</dbReference>
<evidence type="ECO:0000313" key="2">
    <source>
        <dbReference type="Proteomes" id="UP000007963"/>
    </source>
</evidence>
<reference evidence="2" key="1">
    <citation type="submission" date="2005-09" db="EMBL/GenBank/DDBJ databases">
        <title>Annotation of the Aspergillus terreus NIH2624 genome.</title>
        <authorList>
            <person name="Birren B.W."/>
            <person name="Lander E.S."/>
            <person name="Galagan J.E."/>
            <person name="Nusbaum C."/>
            <person name="Devon K."/>
            <person name="Henn M."/>
            <person name="Ma L.-J."/>
            <person name="Jaffe D.B."/>
            <person name="Butler J."/>
            <person name="Alvarez P."/>
            <person name="Gnerre S."/>
            <person name="Grabherr M."/>
            <person name="Kleber M."/>
            <person name="Mauceli E.W."/>
            <person name="Brockman W."/>
            <person name="Rounsley S."/>
            <person name="Young S.K."/>
            <person name="LaButti K."/>
            <person name="Pushparaj V."/>
            <person name="DeCaprio D."/>
            <person name="Crawford M."/>
            <person name="Koehrsen M."/>
            <person name="Engels R."/>
            <person name="Montgomery P."/>
            <person name="Pearson M."/>
            <person name="Howarth C."/>
            <person name="Larson L."/>
            <person name="Luoma S."/>
            <person name="White J."/>
            <person name="Alvarado L."/>
            <person name="Kodira C.D."/>
            <person name="Zeng Q."/>
            <person name="Oleary S."/>
            <person name="Yandava C."/>
            <person name="Denning D.W."/>
            <person name="Nierman W.C."/>
            <person name="Milne T."/>
            <person name="Madden K."/>
        </authorList>
    </citation>
    <scope>NUCLEOTIDE SEQUENCE [LARGE SCALE GENOMIC DNA]</scope>
    <source>
        <strain evidence="2">NIH 2624 / FGSC A1156</strain>
    </source>
</reference>
<accession>Q0CLU3</accession>
<dbReference type="HOGENOM" id="CLU_1740124_0_0_1"/>
<name>Q0CLU3_ASPTN</name>
<dbReference type="VEuPathDB" id="FungiDB:ATEG_05341"/>
<dbReference type="AlphaFoldDB" id="Q0CLU3"/>
<dbReference type="RefSeq" id="XP_001214519.1">
    <property type="nucleotide sequence ID" value="XM_001214519.1"/>
</dbReference>
<protein>
    <submittedName>
        <fullName evidence="1">Uncharacterized protein</fullName>
    </submittedName>
</protein>
<sequence length="150" mass="17305">MARPTVISAFTQPTNRFGERWRNCASPPTIPFHHDFVSTFESLAYCNVVWHSQRSSGTAVLDVTILNRERTHHDAFVHVQKRFISRRTLRSSHTYYIVGEPIPSGRKRNYMSPRAIYFNVDSQAPSDWLESIPIQVPISHTLANLLRARI</sequence>
<dbReference type="EMBL" id="CH476600">
    <property type="protein sequence ID" value="EAU34410.1"/>
    <property type="molecule type" value="Genomic_DNA"/>
</dbReference>